<proteinExistence type="predicted"/>
<name>A0AAV0ZQK9_VICFA</name>
<evidence type="ECO:0000313" key="2">
    <source>
        <dbReference type="Proteomes" id="UP001157006"/>
    </source>
</evidence>
<protein>
    <submittedName>
        <fullName evidence="1">Uncharacterized protein</fullName>
    </submittedName>
</protein>
<keyword evidence="2" id="KW-1185">Reference proteome</keyword>
<dbReference type="Proteomes" id="UP001157006">
    <property type="component" value="Chromosome 2"/>
</dbReference>
<dbReference type="EMBL" id="OX451737">
    <property type="protein sequence ID" value="CAI8599308.1"/>
    <property type="molecule type" value="Genomic_DNA"/>
</dbReference>
<dbReference type="AlphaFoldDB" id="A0AAV0ZQK9"/>
<sequence length="145" mass="16820">MLGFSVEKITDFGFDVELLLCPIYLLRVVIWPPIMDLLSSRGIASPYWCGGDKCLHLETLVTVQMKYQWLYVCDLGFLMVHLYSIALDHHRINNNNIQRPRGASHGTPPLKLTHRITQLYPRSHALFSFRPIMHPPFLTIRSFQI</sequence>
<organism evidence="1 2">
    <name type="scientific">Vicia faba</name>
    <name type="common">Broad bean</name>
    <name type="synonym">Faba vulgaris</name>
    <dbReference type="NCBI Taxonomy" id="3906"/>
    <lineage>
        <taxon>Eukaryota</taxon>
        <taxon>Viridiplantae</taxon>
        <taxon>Streptophyta</taxon>
        <taxon>Embryophyta</taxon>
        <taxon>Tracheophyta</taxon>
        <taxon>Spermatophyta</taxon>
        <taxon>Magnoliopsida</taxon>
        <taxon>eudicotyledons</taxon>
        <taxon>Gunneridae</taxon>
        <taxon>Pentapetalae</taxon>
        <taxon>rosids</taxon>
        <taxon>fabids</taxon>
        <taxon>Fabales</taxon>
        <taxon>Fabaceae</taxon>
        <taxon>Papilionoideae</taxon>
        <taxon>50 kb inversion clade</taxon>
        <taxon>NPAAA clade</taxon>
        <taxon>Hologalegina</taxon>
        <taxon>IRL clade</taxon>
        <taxon>Fabeae</taxon>
        <taxon>Vicia</taxon>
    </lineage>
</organism>
<reference evidence="1 2" key="1">
    <citation type="submission" date="2023-01" db="EMBL/GenBank/DDBJ databases">
        <authorList>
            <person name="Kreplak J."/>
        </authorList>
    </citation>
    <scope>NUCLEOTIDE SEQUENCE [LARGE SCALE GENOMIC DNA]</scope>
</reference>
<evidence type="ECO:0000313" key="1">
    <source>
        <dbReference type="EMBL" id="CAI8599308.1"/>
    </source>
</evidence>
<gene>
    <name evidence="1" type="ORF">VFH_II169040</name>
</gene>
<accession>A0AAV0ZQK9</accession>